<name>A0ABV2I804_9HYPH</name>
<dbReference type="NCBIfam" id="TIGR00937">
    <property type="entry name" value="2A51"/>
    <property type="match status" value="1"/>
</dbReference>
<protein>
    <submittedName>
        <fullName evidence="8">Chromate transporter</fullName>
    </submittedName>
</protein>
<feature type="transmembrane region" description="Helical" evidence="7">
    <location>
        <begin position="198"/>
        <end position="222"/>
    </location>
</feature>
<sequence length="436" mass="46057">MANVTGPSFREFLAVFFRIGMLSFGGPAGQIALMHRIVVDEKRWIGESRYLHALNYCMLLPGPEAQQLATYLGWLLFGVRGGVVAGILFVVPGLVVIIALALAYAFFADTGWLQSVFLGLKAAVLAIVAQALWRMAKKSLKGPRYAGFACLAFLALFVFGIPFPLVILFAALGGYLLLQAEIADADDEDAVAPHDGGHGWRALASVVVWVLVWLAPLGLFMVFGGGTLAEIFTFFVKIAVFSFGGAYAVLSYVAQEAVNTYHWLTPAEMLDGLALAETTPGPLVLVLSFVGFLAAFGAPVFGSAVLSGILGALLTAWAIFVPSFVFIFAGAPYVESVRKKPALSGALAGIGAATVGVIANLTFWFALHVLFPSVGRIELFAFHPFLDAALVWPQWQSLSLSSLAIAVAGGVGVFRFRLGVIPLLVAAGVAGLAIGA</sequence>
<dbReference type="Pfam" id="PF02417">
    <property type="entry name" value="Chromate_transp"/>
    <property type="match status" value="2"/>
</dbReference>
<reference evidence="8 9" key="1">
    <citation type="submission" date="2024-06" db="EMBL/GenBank/DDBJ databases">
        <title>Genomic Encyclopedia of Type Strains, Phase IV (KMG-IV): sequencing the most valuable type-strain genomes for metagenomic binning, comparative biology and taxonomic classification.</title>
        <authorList>
            <person name="Goeker M."/>
        </authorList>
    </citation>
    <scope>NUCLEOTIDE SEQUENCE [LARGE SCALE GENOMIC DNA]</scope>
    <source>
        <strain evidence="8 9">DSM 28102</strain>
    </source>
</reference>
<evidence type="ECO:0000256" key="3">
    <source>
        <dbReference type="ARBA" id="ARBA00022475"/>
    </source>
</evidence>
<dbReference type="InterPro" id="IPR014047">
    <property type="entry name" value="Chr_Tranpt_l_chain"/>
</dbReference>
<gene>
    <name evidence="8" type="ORF">ABID12_000966</name>
</gene>
<feature type="transmembrane region" description="Helical" evidence="7">
    <location>
        <begin position="12"/>
        <end position="33"/>
    </location>
</feature>
<dbReference type="EMBL" id="JBEPLY010000003">
    <property type="protein sequence ID" value="MET3599035.1"/>
    <property type="molecule type" value="Genomic_DNA"/>
</dbReference>
<feature type="transmembrane region" description="Helical" evidence="7">
    <location>
        <begin position="112"/>
        <end position="133"/>
    </location>
</feature>
<comment type="similarity">
    <text evidence="2">Belongs to the chromate ion transporter (CHR) (TC 2.A.51) family.</text>
</comment>
<evidence type="ECO:0000256" key="2">
    <source>
        <dbReference type="ARBA" id="ARBA00005262"/>
    </source>
</evidence>
<dbReference type="PIRSF" id="PIRSF004810">
    <property type="entry name" value="ChrA"/>
    <property type="match status" value="1"/>
</dbReference>
<dbReference type="Proteomes" id="UP001549164">
    <property type="component" value="Unassembled WGS sequence"/>
</dbReference>
<feature type="transmembrane region" description="Helical" evidence="7">
    <location>
        <begin position="415"/>
        <end position="435"/>
    </location>
</feature>
<organism evidence="8 9">
    <name type="scientific">Martelella mangrovi</name>
    <dbReference type="NCBI Taxonomy" id="1397477"/>
    <lineage>
        <taxon>Bacteria</taxon>
        <taxon>Pseudomonadati</taxon>
        <taxon>Pseudomonadota</taxon>
        <taxon>Alphaproteobacteria</taxon>
        <taxon>Hyphomicrobiales</taxon>
        <taxon>Aurantimonadaceae</taxon>
        <taxon>Martelella</taxon>
    </lineage>
</organism>
<evidence type="ECO:0000256" key="6">
    <source>
        <dbReference type="ARBA" id="ARBA00023136"/>
    </source>
</evidence>
<keyword evidence="3" id="KW-1003">Cell membrane</keyword>
<feature type="transmembrane region" description="Helical" evidence="7">
    <location>
        <begin position="83"/>
        <end position="106"/>
    </location>
</feature>
<comment type="subcellular location">
    <subcellularLocation>
        <location evidence="1">Cell membrane</location>
        <topology evidence="1">Multi-pass membrane protein</topology>
    </subcellularLocation>
</comment>
<keyword evidence="6 7" id="KW-0472">Membrane</keyword>
<feature type="transmembrane region" description="Helical" evidence="7">
    <location>
        <begin position="283"/>
        <end position="306"/>
    </location>
</feature>
<evidence type="ECO:0000256" key="7">
    <source>
        <dbReference type="SAM" id="Phobius"/>
    </source>
</evidence>
<feature type="transmembrane region" description="Helical" evidence="7">
    <location>
        <begin position="145"/>
        <end position="178"/>
    </location>
</feature>
<dbReference type="InterPro" id="IPR003370">
    <property type="entry name" value="Chromate_transpt"/>
</dbReference>
<evidence type="ECO:0000313" key="9">
    <source>
        <dbReference type="Proteomes" id="UP001549164"/>
    </source>
</evidence>
<keyword evidence="9" id="KW-1185">Reference proteome</keyword>
<dbReference type="RefSeq" id="WP_354433336.1">
    <property type="nucleotide sequence ID" value="NZ_JBEPLY010000003.1"/>
</dbReference>
<comment type="caution">
    <text evidence="8">The sequence shown here is derived from an EMBL/GenBank/DDBJ whole genome shotgun (WGS) entry which is preliminary data.</text>
</comment>
<keyword evidence="4 7" id="KW-0812">Transmembrane</keyword>
<evidence type="ECO:0000313" key="8">
    <source>
        <dbReference type="EMBL" id="MET3599035.1"/>
    </source>
</evidence>
<evidence type="ECO:0000256" key="5">
    <source>
        <dbReference type="ARBA" id="ARBA00022989"/>
    </source>
</evidence>
<evidence type="ECO:0000256" key="1">
    <source>
        <dbReference type="ARBA" id="ARBA00004651"/>
    </source>
</evidence>
<accession>A0ABV2I804</accession>
<feature type="transmembrane region" description="Helical" evidence="7">
    <location>
        <begin position="346"/>
        <end position="367"/>
    </location>
</feature>
<proteinExistence type="inferred from homology"/>
<feature type="transmembrane region" description="Helical" evidence="7">
    <location>
        <begin position="313"/>
        <end position="334"/>
    </location>
</feature>
<dbReference type="PANTHER" id="PTHR33567:SF3">
    <property type="entry name" value="CHROMATE ION TRANSPORTER (EUROFUNG)"/>
    <property type="match status" value="1"/>
</dbReference>
<dbReference type="PANTHER" id="PTHR33567">
    <property type="entry name" value="CHROMATE ION TRANSPORTER (EUROFUNG)"/>
    <property type="match status" value="1"/>
</dbReference>
<evidence type="ECO:0000256" key="4">
    <source>
        <dbReference type="ARBA" id="ARBA00022692"/>
    </source>
</evidence>
<keyword evidence="5 7" id="KW-1133">Transmembrane helix</keyword>
<feature type="transmembrane region" description="Helical" evidence="7">
    <location>
        <begin position="234"/>
        <end position="254"/>
    </location>
</feature>